<dbReference type="EMBL" id="JAPDRQ010000026">
    <property type="protein sequence ID" value="KAJ9661048.1"/>
    <property type="molecule type" value="Genomic_DNA"/>
</dbReference>
<evidence type="ECO:0000313" key="1">
    <source>
        <dbReference type="EMBL" id="KAJ9661048.1"/>
    </source>
</evidence>
<sequence length="372" mass="40058">MAEDTRAKRLKLDERALSPSSSPMRITTPGQLHNSVVLYQPMAASRTAVSMDELVRSPGVVLTIGSEQIQTTVQASLFRGISEPLHNLLNRSAYGNPAAINDVLRHDDKDAFLALVSMAYAVVLKGSHGQSAQMGISSNNPSGRHSGTQAIPKAPKCPDCKKNSVGLVLACPSCNPKVGEQDMLGLKTFFELQFTQPYKLAPPPGCASGRAESWGSLAVKDNATGATYPLLHFAKVFALATKYEVWVLQYNAVKGFERRLRKYASESNKGNDELLDALRYLASAAPAVNAIPGTPTTVHSFEDETSALNANINIESVSIGPTTLLKGLLRYIIAHIGTLLGEEEFRDIVVDHGIIGLELMNVLRESMVASEG</sequence>
<gene>
    <name evidence="1" type="ORF">H2198_002207</name>
</gene>
<comment type="caution">
    <text evidence="1">The sequence shown here is derived from an EMBL/GenBank/DDBJ whole genome shotgun (WGS) entry which is preliminary data.</text>
</comment>
<proteinExistence type="predicted"/>
<reference evidence="1" key="1">
    <citation type="submission" date="2022-10" db="EMBL/GenBank/DDBJ databases">
        <title>Culturing micro-colonial fungi from biological soil crusts in the Mojave desert and describing Neophaeococcomyces mojavensis, and introducing the new genera and species Taxawa tesnikishii.</title>
        <authorList>
            <person name="Kurbessoian T."/>
            <person name="Stajich J.E."/>
        </authorList>
    </citation>
    <scope>NUCLEOTIDE SEQUENCE</scope>
    <source>
        <strain evidence="1">JES_112</strain>
    </source>
</reference>
<protein>
    <submittedName>
        <fullName evidence="1">Uncharacterized protein</fullName>
    </submittedName>
</protein>
<accession>A0ACC3AEW1</accession>
<keyword evidence="2" id="KW-1185">Reference proteome</keyword>
<organism evidence="1 2">
    <name type="scientific">Neophaeococcomyces mojaviensis</name>
    <dbReference type="NCBI Taxonomy" id="3383035"/>
    <lineage>
        <taxon>Eukaryota</taxon>
        <taxon>Fungi</taxon>
        <taxon>Dikarya</taxon>
        <taxon>Ascomycota</taxon>
        <taxon>Pezizomycotina</taxon>
        <taxon>Eurotiomycetes</taxon>
        <taxon>Chaetothyriomycetidae</taxon>
        <taxon>Chaetothyriales</taxon>
        <taxon>Chaetothyriales incertae sedis</taxon>
        <taxon>Neophaeococcomyces</taxon>
    </lineage>
</organism>
<name>A0ACC3AEW1_9EURO</name>
<evidence type="ECO:0000313" key="2">
    <source>
        <dbReference type="Proteomes" id="UP001172386"/>
    </source>
</evidence>
<dbReference type="Proteomes" id="UP001172386">
    <property type="component" value="Unassembled WGS sequence"/>
</dbReference>